<sequence length="440" mass="45914">MGNSDKTDKPAEDKIEAEAPKIDEIHDAVIIEDIPPEGDTPADSDADVERDNSVEADARDEEISESEQADEALDPETDVDDETSDLQEGSDDASDSASEEIVEETSAQAPAPVATSGDEPRKGGFVPLLIGGVIAGAIGFGVAVYFGDQLGLGANYDEDLAVLRQQIGDQDDLIAKLQSNQAKIGETANAARESASGVAGLSETANALGARVEEVADQVAMLNQRLTDIEKRPLNEGLSAAAIAAYEREVEELKELVAAQKAEAAELKDNAALSAQAALARSAVTRIVAALDSGASYRAAIVDYGSATGKTVPDVLEAHADDGVITMAALLDAYPDHARAALAQARAEKVDEGKGNKLGEFLKSHLGARSVEPKEGTDTDAILSRVEAAMREGRLADGLAELDTLAEGPKSVMAEWRASAEIRLAATTAAEELAQSLNSN</sequence>
<dbReference type="Proteomes" id="UP000199144">
    <property type="component" value="Unassembled WGS sequence"/>
</dbReference>
<protein>
    <submittedName>
        <fullName evidence="4">Uncharacterized conserved protein</fullName>
    </submittedName>
</protein>
<name>A0A1I4KF15_9RHOB</name>
<feature type="region of interest" description="Disordered" evidence="2">
    <location>
        <begin position="1"/>
        <end position="121"/>
    </location>
</feature>
<reference evidence="4 5" key="1">
    <citation type="submission" date="2016-10" db="EMBL/GenBank/DDBJ databases">
        <authorList>
            <person name="de Groot N.N."/>
        </authorList>
    </citation>
    <scope>NUCLEOTIDE SEQUENCE [LARGE SCALE GENOMIC DNA]</scope>
    <source>
        <strain evidence="4 5">DSM 15283</strain>
    </source>
</reference>
<keyword evidence="5" id="KW-1185">Reference proteome</keyword>
<dbReference type="RefSeq" id="WP_093092199.1">
    <property type="nucleotide sequence ID" value="NZ_FOTQ01000001.1"/>
</dbReference>
<accession>A0A1I4KF15</accession>
<feature type="compositionally biased region" description="Acidic residues" evidence="2">
    <location>
        <begin position="58"/>
        <end position="103"/>
    </location>
</feature>
<evidence type="ECO:0000256" key="2">
    <source>
        <dbReference type="SAM" id="MobiDB-lite"/>
    </source>
</evidence>
<dbReference type="EMBL" id="FOTQ01000001">
    <property type="protein sequence ID" value="SFL77239.1"/>
    <property type="molecule type" value="Genomic_DNA"/>
</dbReference>
<dbReference type="OrthoDB" id="7659420at2"/>
<feature type="compositionally biased region" description="Acidic residues" evidence="2">
    <location>
        <begin position="34"/>
        <end position="46"/>
    </location>
</feature>
<evidence type="ECO:0000313" key="5">
    <source>
        <dbReference type="Proteomes" id="UP000199144"/>
    </source>
</evidence>
<feature type="coiled-coil region" evidence="1">
    <location>
        <begin position="212"/>
        <end position="270"/>
    </location>
</feature>
<organism evidence="4 5">
    <name type="scientific">Shimia aestuarii</name>
    <dbReference type="NCBI Taxonomy" id="254406"/>
    <lineage>
        <taxon>Bacteria</taxon>
        <taxon>Pseudomonadati</taxon>
        <taxon>Pseudomonadota</taxon>
        <taxon>Alphaproteobacteria</taxon>
        <taxon>Rhodobacterales</taxon>
        <taxon>Roseobacteraceae</taxon>
    </lineage>
</organism>
<keyword evidence="3" id="KW-0472">Membrane</keyword>
<keyword evidence="1" id="KW-0175">Coiled coil</keyword>
<keyword evidence="3" id="KW-1133">Transmembrane helix</keyword>
<keyword evidence="3" id="KW-0812">Transmembrane</keyword>
<evidence type="ECO:0000256" key="1">
    <source>
        <dbReference type="SAM" id="Coils"/>
    </source>
</evidence>
<feature type="compositionally biased region" description="Basic and acidic residues" evidence="2">
    <location>
        <begin position="1"/>
        <end position="29"/>
    </location>
</feature>
<feature type="transmembrane region" description="Helical" evidence="3">
    <location>
        <begin position="125"/>
        <end position="146"/>
    </location>
</feature>
<evidence type="ECO:0000256" key="3">
    <source>
        <dbReference type="SAM" id="Phobius"/>
    </source>
</evidence>
<evidence type="ECO:0000313" key="4">
    <source>
        <dbReference type="EMBL" id="SFL77239.1"/>
    </source>
</evidence>
<gene>
    <name evidence="4" type="ORF">SAMN04488042_1011448</name>
</gene>
<dbReference type="STRING" id="254406.SAMN04488042_1011448"/>
<feature type="compositionally biased region" description="Basic and acidic residues" evidence="2">
    <location>
        <begin position="47"/>
        <end position="57"/>
    </location>
</feature>
<proteinExistence type="predicted"/>
<dbReference type="AlphaFoldDB" id="A0A1I4KF15"/>